<dbReference type="NCBIfam" id="TIGR02001">
    <property type="entry name" value="gcw_chp"/>
    <property type="match status" value="1"/>
</dbReference>
<name>A0A8J2XXD1_9BURK</name>
<feature type="signal peptide" evidence="1">
    <location>
        <begin position="1"/>
        <end position="45"/>
    </location>
</feature>
<dbReference type="EMBL" id="BMCG01000001">
    <property type="protein sequence ID" value="GGB98683.1"/>
    <property type="molecule type" value="Genomic_DNA"/>
</dbReference>
<dbReference type="Proteomes" id="UP000620266">
    <property type="component" value="Unassembled WGS sequence"/>
</dbReference>
<dbReference type="InterPro" id="IPR010239">
    <property type="entry name" value="CHP02001"/>
</dbReference>
<feature type="chain" id="PRO_5035153324" evidence="1">
    <location>
        <begin position="46"/>
        <end position="267"/>
    </location>
</feature>
<keyword evidence="3" id="KW-1185">Reference proteome</keyword>
<evidence type="ECO:0000313" key="3">
    <source>
        <dbReference type="Proteomes" id="UP000620266"/>
    </source>
</evidence>
<comment type="caution">
    <text evidence="2">The sequence shown here is derived from an EMBL/GenBank/DDBJ whole genome shotgun (WGS) entry which is preliminary data.</text>
</comment>
<accession>A0A8J2XXD1</accession>
<evidence type="ECO:0000313" key="2">
    <source>
        <dbReference type="EMBL" id="GGB98683.1"/>
    </source>
</evidence>
<evidence type="ECO:0000256" key="1">
    <source>
        <dbReference type="SAM" id="SignalP"/>
    </source>
</evidence>
<dbReference type="RefSeq" id="WP_229728512.1">
    <property type="nucleotide sequence ID" value="NZ_BMCG01000001.1"/>
</dbReference>
<keyword evidence="1" id="KW-0732">Signal</keyword>
<reference evidence="2" key="1">
    <citation type="journal article" date="2014" name="Int. J. Syst. Evol. Microbiol.">
        <title>Complete genome sequence of Corynebacterium casei LMG S-19264T (=DSM 44701T), isolated from a smear-ripened cheese.</title>
        <authorList>
            <consortium name="US DOE Joint Genome Institute (JGI-PGF)"/>
            <person name="Walter F."/>
            <person name="Albersmeier A."/>
            <person name="Kalinowski J."/>
            <person name="Ruckert C."/>
        </authorList>
    </citation>
    <scope>NUCLEOTIDE SEQUENCE</scope>
    <source>
        <strain evidence="2">CCM 7086</strain>
    </source>
</reference>
<gene>
    <name evidence="2" type="ORF">GCM10007205_04990</name>
</gene>
<dbReference type="Pfam" id="PF09694">
    <property type="entry name" value="Gcw_chp"/>
    <property type="match status" value="1"/>
</dbReference>
<dbReference type="AlphaFoldDB" id="A0A8J2XXD1"/>
<organism evidence="2 3">
    <name type="scientific">Oxalicibacterium flavum</name>
    <dbReference type="NCBI Taxonomy" id="179467"/>
    <lineage>
        <taxon>Bacteria</taxon>
        <taxon>Pseudomonadati</taxon>
        <taxon>Pseudomonadota</taxon>
        <taxon>Betaproteobacteria</taxon>
        <taxon>Burkholderiales</taxon>
        <taxon>Oxalobacteraceae</taxon>
        <taxon>Oxalicibacterium</taxon>
    </lineage>
</organism>
<proteinExistence type="predicted"/>
<reference evidence="2" key="2">
    <citation type="submission" date="2020-09" db="EMBL/GenBank/DDBJ databases">
        <authorList>
            <person name="Sun Q."/>
            <person name="Sedlacek I."/>
        </authorList>
    </citation>
    <scope>NUCLEOTIDE SEQUENCE</scope>
    <source>
        <strain evidence="2">CCM 7086</strain>
    </source>
</reference>
<protein>
    <submittedName>
        <fullName evidence="2">Exported protein</fullName>
    </submittedName>
</protein>
<sequence length="267" mass="29059">MSSAKWVIEDNQYLVSTFNLKGNIMKKLILAAAVAGVFMGGVAHAQEAAPEHSFTGNVSVVTDYRFRGISQTFKQPAVQGGFDYEHSSGFYVGNWNSNVSDAVFPGGNVEMDLYGGYKFNVTPDFGMDVGVLRYYYPGTDVSANTTEVYVSGSYKWFSAKYSHTVTDFFGLDDTKGSGYLELGADFEVADKTTLGFHVGHQKVRHNGDLDYTDYKVSLERDFGFATIGLAVIGTNADESLYTYTNTAGTKTKDLSGTAAVLSISKSF</sequence>